<dbReference type="RefSeq" id="WP_141609103.1">
    <property type="nucleotide sequence ID" value="NZ_VIGC02000006.1"/>
</dbReference>
<keyword evidence="2 7" id="KW-0813">Transport</keyword>
<feature type="transmembrane region" description="Helical" evidence="7">
    <location>
        <begin position="191"/>
        <end position="210"/>
    </location>
</feature>
<evidence type="ECO:0000256" key="2">
    <source>
        <dbReference type="ARBA" id="ARBA00022448"/>
    </source>
</evidence>
<dbReference type="InterPro" id="IPR035906">
    <property type="entry name" value="MetI-like_sf"/>
</dbReference>
<dbReference type="SUPFAM" id="SSF161098">
    <property type="entry name" value="MetI-like"/>
    <property type="match status" value="1"/>
</dbReference>
<dbReference type="InterPro" id="IPR045621">
    <property type="entry name" value="BPD_transp_1_N"/>
</dbReference>
<comment type="caution">
    <text evidence="9">The sequence shown here is derived from an EMBL/GenBank/DDBJ whole genome shotgun (WGS) entry which is preliminary data.</text>
</comment>
<dbReference type="Proteomes" id="UP000317371">
    <property type="component" value="Unassembled WGS sequence"/>
</dbReference>
<evidence type="ECO:0000313" key="9">
    <source>
        <dbReference type="EMBL" id="TQE96731.1"/>
    </source>
</evidence>
<evidence type="ECO:0000256" key="6">
    <source>
        <dbReference type="ARBA" id="ARBA00023136"/>
    </source>
</evidence>
<proteinExistence type="inferred from homology"/>
<dbReference type="PANTHER" id="PTHR43163:SF6">
    <property type="entry name" value="DIPEPTIDE TRANSPORT SYSTEM PERMEASE PROTEIN DPPB-RELATED"/>
    <property type="match status" value="1"/>
</dbReference>
<feature type="domain" description="ABC transmembrane type-1" evidence="8">
    <location>
        <begin position="99"/>
        <end position="310"/>
    </location>
</feature>
<dbReference type="GO" id="GO:0005886">
    <property type="term" value="C:plasma membrane"/>
    <property type="evidence" value="ECO:0007669"/>
    <property type="project" value="UniProtKB-SubCell"/>
</dbReference>
<feature type="transmembrane region" description="Helical" evidence="7">
    <location>
        <begin position="12"/>
        <end position="30"/>
    </location>
</feature>
<evidence type="ECO:0000313" key="10">
    <source>
        <dbReference type="Proteomes" id="UP000317371"/>
    </source>
</evidence>
<evidence type="ECO:0000256" key="7">
    <source>
        <dbReference type="RuleBase" id="RU363032"/>
    </source>
</evidence>
<dbReference type="PROSITE" id="PS50928">
    <property type="entry name" value="ABC_TM1"/>
    <property type="match status" value="1"/>
</dbReference>
<dbReference type="Pfam" id="PF19300">
    <property type="entry name" value="BPD_transp_1_N"/>
    <property type="match status" value="1"/>
</dbReference>
<evidence type="ECO:0000256" key="4">
    <source>
        <dbReference type="ARBA" id="ARBA00022692"/>
    </source>
</evidence>
<dbReference type="OrthoDB" id="9772184at2"/>
<keyword evidence="4 7" id="KW-0812">Transmembrane</keyword>
<comment type="similarity">
    <text evidence="7">Belongs to the binding-protein-dependent transport system permease family.</text>
</comment>
<keyword evidence="6 7" id="KW-0472">Membrane</keyword>
<protein>
    <submittedName>
        <fullName evidence="9">ABC transporter permease</fullName>
    </submittedName>
</protein>
<dbReference type="FunCoup" id="A0A540VJ37">
    <property type="interactions" value="171"/>
</dbReference>
<accession>A0A540VJ37</accession>
<feature type="transmembrane region" description="Helical" evidence="7">
    <location>
        <begin position="105"/>
        <end position="126"/>
    </location>
</feature>
<evidence type="ECO:0000256" key="5">
    <source>
        <dbReference type="ARBA" id="ARBA00022989"/>
    </source>
</evidence>
<organism evidence="9 10">
    <name type="scientific">Litorilinea aerophila</name>
    <dbReference type="NCBI Taxonomy" id="1204385"/>
    <lineage>
        <taxon>Bacteria</taxon>
        <taxon>Bacillati</taxon>
        <taxon>Chloroflexota</taxon>
        <taxon>Caldilineae</taxon>
        <taxon>Caldilineales</taxon>
        <taxon>Caldilineaceae</taxon>
        <taxon>Litorilinea</taxon>
    </lineage>
</organism>
<name>A0A540VJ37_9CHLR</name>
<dbReference type="InParanoid" id="A0A540VJ37"/>
<feature type="transmembrane region" description="Helical" evidence="7">
    <location>
        <begin position="138"/>
        <end position="160"/>
    </location>
</feature>
<dbReference type="InterPro" id="IPR000515">
    <property type="entry name" value="MetI-like"/>
</dbReference>
<comment type="subcellular location">
    <subcellularLocation>
        <location evidence="1 7">Cell membrane</location>
        <topology evidence="1 7">Multi-pass membrane protein</topology>
    </subcellularLocation>
</comment>
<dbReference type="PANTHER" id="PTHR43163">
    <property type="entry name" value="DIPEPTIDE TRANSPORT SYSTEM PERMEASE PROTEIN DPPB-RELATED"/>
    <property type="match status" value="1"/>
</dbReference>
<keyword evidence="5 7" id="KW-1133">Transmembrane helix</keyword>
<evidence type="ECO:0000256" key="1">
    <source>
        <dbReference type="ARBA" id="ARBA00004651"/>
    </source>
</evidence>
<sequence length="324" mass="35564">MNPYIFRRILQAFPVLLGITLITFFFTELAPGDAVSAMLLEQQGGISGEIDVAALRAKYGLDQPAPVRYVRWLGGILQGNMGVRVRSGVPVAEEIGRRLPATLQLMLGAMLISIGLGIPLGVWSALRQYSLTDYILTGFVFMGISVPGFFAAIALIYLLAVKLGWFPTSGYSTPGQDFTLWQQALDRLHHMALPALVLGIESTAAIMRYTRASMLEVIRQDYMVTARSKGLPTWLVVSRHGLRNALLPVITIIGLRLPSLFGGAIIIETIFNWPGMGTLYMDGVSTRDYPLIMSMVLISAVVIVVSNLITDLSYALIDPRVRYD</sequence>
<dbReference type="EMBL" id="VIGC01000006">
    <property type="protein sequence ID" value="TQE96731.1"/>
    <property type="molecule type" value="Genomic_DNA"/>
</dbReference>
<gene>
    <name evidence="9" type="ORF">FKZ61_05570</name>
</gene>
<dbReference type="AlphaFoldDB" id="A0A540VJ37"/>
<dbReference type="Gene3D" id="1.10.3720.10">
    <property type="entry name" value="MetI-like"/>
    <property type="match status" value="1"/>
</dbReference>
<reference evidence="9 10" key="1">
    <citation type="submission" date="2019-06" db="EMBL/GenBank/DDBJ databases">
        <title>Genome sequence of Litorilinea aerophila BAA-2444.</title>
        <authorList>
            <person name="Maclea K.S."/>
            <person name="Maurais E.G."/>
            <person name="Iannazzi L.C."/>
        </authorList>
    </citation>
    <scope>NUCLEOTIDE SEQUENCE [LARGE SCALE GENOMIC DNA]</scope>
    <source>
        <strain evidence="9 10">ATCC BAA-2444</strain>
    </source>
</reference>
<keyword evidence="3" id="KW-1003">Cell membrane</keyword>
<feature type="transmembrane region" description="Helical" evidence="7">
    <location>
        <begin position="291"/>
        <end position="317"/>
    </location>
</feature>
<evidence type="ECO:0000259" key="8">
    <source>
        <dbReference type="PROSITE" id="PS50928"/>
    </source>
</evidence>
<dbReference type="GO" id="GO:0071916">
    <property type="term" value="F:dipeptide transmembrane transporter activity"/>
    <property type="evidence" value="ECO:0007669"/>
    <property type="project" value="TreeGrafter"/>
</dbReference>
<feature type="transmembrane region" description="Helical" evidence="7">
    <location>
        <begin position="245"/>
        <end position="271"/>
    </location>
</feature>
<dbReference type="Pfam" id="PF00528">
    <property type="entry name" value="BPD_transp_1"/>
    <property type="match status" value="1"/>
</dbReference>
<evidence type="ECO:0000256" key="3">
    <source>
        <dbReference type="ARBA" id="ARBA00022475"/>
    </source>
</evidence>
<dbReference type="CDD" id="cd06261">
    <property type="entry name" value="TM_PBP2"/>
    <property type="match status" value="1"/>
</dbReference>
<keyword evidence="10" id="KW-1185">Reference proteome</keyword>